<keyword evidence="3" id="KW-1185">Reference proteome</keyword>
<dbReference type="PROSITE" id="PS51257">
    <property type="entry name" value="PROKAR_LIPOPROTEIN"/>
    <property type="match status" value="1"/>
</dbReference>
<evidence type="ECO:0000313" key="3">
    <source>
        <dbReference type="Proteomes" id="UP001500426"/>
    </source>
</evidence>
<evidence type="ECO:0000313" key="2">
    <source>
        <dbReference type="EMBL" id="GAA4050554.1"/>
    </source>
</evidence>
<comment type="caution">
    <text evidence="2">The sequence shown here is derived from an EMBL/GenBank/DDBJ whole genome shotgun (WGS) entry which is preliminary data.</text>
</comment>
<name>A0ABP7UR50_9FLAO</name>
<accession>A0ABP7UR50</accession>
<gene>
    <name evidence="2" type="ORF">GCM10022388_15730</name>
</gene>
<dbReference type="InterPro" id="IPR045497">
    <property type="entry name" value="DUF6438"/>
</dbReference>
<feature type="domain" description="DUF6438" evidence="1">
    <location>
        <begin position="159"/>
        <end position="268"/>
    </location>
</feature>
<reference evidence="3" key="1">
    <citation type="journal article" date="2019" name="Int. J. Syst. Evol. Microbiol.">
        <title>The Global Catalogue of Microorganisms (GCM) 10K type strain sequencing project: providing services to taxonomists for standard genome sequencing and annotation.</title>
        <authorList>
            <consortium name="The Broad Institute Genomics Platform"/>
            <consortium name="The Broad Institute Genome Sequencing Center for Infectious Disease"/>
            <person name="Wu L."/>
            <person name="Ma J."/>
        </authorList>
    </citation>
    <scope>NUCLEOTIDE SEQUENCE [LARGE SCALE GENOMIC DNA]</scope>
    <source>
        <strain evidence="3">JCM 17068</strain>
    </source>
</reference>
<dbReference type="Pfam" id="PF20033">
    <property type="entry name" value="DUF6438"/>
    <property type="match status" value="1"/>
</dbReference>
<dbReference type="EMBL" id="BAABCS010000016">
    <property type="protein sequence ID" value="GAA4050554.1"/>
    <property type="molecule type" value="Genomic_DNA"/>
</dbReference>
<dbReference type="Proteomes" id="UP001500426">
    <property type="component" value="Unassembled WGS sequence"/>
</dbReference>
<proteinExistence type="predicted"/>
<protein>
    <recommendedName>
        <fullName evidence="1">DUF6438 domain-containing protein</fullName>
    </recommendedName>
</protein>
<sequence length="382" mass="45501">MDKFIFFLVLFLLFSCKNEKTNPYIGNWYFDKVVNYDSTKVKFPMSILETEFAPHYNFEILNDSLIDYKQGFYYTISNKVWQAKERHEFLRSYYFLGSKTNYKIDKSNILFFNKFSNSWDTLKINKIWKDTMIIRGYENAFYRLVKKQNNYFDDKSYDAITIYRSPCYGSCPFNSTYIDRKGDLFFKPYSSNTQTNNLQSKLDSAQVKYYFNLFDKIPIQKLKDNYSIQATDSQTNTISFFKNGKIVKTISCYIQSPVDLDKAYSELSFAYQNVKVEFDDEFLFDEKVSLFSFINKDSKFRLKDSESFFLEVALRKGKQVKKEVDPKYTLKFSDWNEVSDISGITTDGRYYKILMKDKTIKIIDIGFNFMEKNPIIKKNREN</sequence>
<evidence type="ECO:0000259" key="1">
    <source>
        <dbReference type="Pfam" id="PF20033"/>
    </source>
</evidence>
<organism evidence="2 3">
    <name type="scientific">Flavobacterium chungnamense</name>
    <dbReference type="NCBI Taxonomy" id="706182"/>
    <lineage>
        <taxon>Bacteria</taxon>
        <taxon>Pseudomonadati</taxon>
        <taxon>Bacteroidota</taxon>
        <taxon>Flavobacteriia</taxon>
        <taxon>Flavobacteriales</taxon>
        <taxon>Flavobacteriaceae</taxon>
        <taxon>Flavobacterium</taxon>
    </lineage>
</organism>
<dbReference type="RefSeq" id="WP_345093245.1">
    <property type="nucleotide sequence ID" value="NZ_BAABCS010000016.1"/>
</dbReference>